<keyword evidence="2" id="KW-1185">Reference proteome</keyword>
<accession>A0A841L0Z9</accession>
<dbReference type="RefSeq" id="WP_184194148.1">
    <property type="nucleotide sequence ID" value="NZ_BMOX01000024.1"/>
</dbReference>
<protein>
    <submittedName>
        <fullName evidence="1">Uncharacterized protein</fullName>
    </submittedName>
</protein>
<evidence type="ECO:0000313" key="2">
    <source>
        <dbReference type="Proteomes" id="UP000538147"/>
    </source>
</evidence>
<proteinExistence type="predicted"/>
<dbReference type="EMBL" id="JACIIV010000002">
    <property type="protein sequence ID" value="MBB6226090.1"/>
    <property type="molecule type" value="Genomic_DNA"/>
</dbReference>
<sequence>MDDDGGSPGKPTIAALQADVDADLFEQQPIRIIERYLESFSSSGEMTFPVPPHILEALAIRFRVFLDPESAIISLDEAFGGQMARQRQALVSAQKQFEIAFHVITEMQRLQMISTADRGPGTPFEIACEIVAEHWAISVDNVRRIYKEANRKPPRSAG</sequence>
<dbReference type="Proteomes" id="UP000538147">
    <property type="component" value="Unassembled WGS sequence"/>
</dbReference>
<organism evidence="1 2">
    <name type="scientific">Polymorphobacter multimanifer</name>
    <dbReference type="NCBI Taxonomy" id="1070431"/>
    <lineage>
        <taxon>Bacteria</taxon>
        <taxon>Pseudomonadati</taxon>
        <taxon>Pseudomonadota</taxon>
        <taxon>Alphaproteobacteria</taxon>
        <taxon>Sphingomonadales</taxon>
        <taxon>Sphingosinicellaceae</taxon>
        <taxon>Polymorphobacter</taxon>
    </lineage>
</organism>
<name>A0A841L0Z9_9SPHN</name>
<comment type="caution">
    <text evidence="1">The sequence shown here is derived from an EMBL/GenBank/DDBJ whole genome shotgun (WGS) entry which is preliminary data.</text>
</comment>
<evidence type="ECO:0000313" key="1">
    <source>
        <dbReference type="EMBL" id="MBB6226090.1"/>
    </source>
</evidence>
<reference evidence="1 2" key="1">
    <citation type="submission" date="2020-08" db="EMBL/GenBank/DDBJ databases">
        <title>Genomic Encyclopedia of Type Strains, Phase IV (KMG-IV): sequencing the most valuable type-strain genomes for metagenomic binning, comparative biology and taxonomic classification.</title>
        <authorList>
            <person name="Goeker M."/>
        </authorList>
    </citation>
    <scope>NUCLEOTIDE SEQUENCE [LARGE SCALE GENOMIC DNA]</scope>
    <source>
        <strain evidence="1 2">DSM 102189</strain>
    </source>
</reference>
<gene>
    <name evidence="1" type="ORF">FHS79_000243</name>
</gene>
<dbReference type="AlphaFoldDB" id="A0A841L0Z9"/>